<dbReference type="PANTHER" id="PTHR43150">
    <property type="entry name" value="HYPERKINETIC, ISOFORM M"/>
    <property type="match status" value="1"/>
</dbReference>
<evidence type="ECO:0000256" key="3">
    <source>
        <dbReference type="ARBA" id="ARBA00023002"/>
    </source>
</evidence>
<evidence type="ECO:0000259" key="4">
    <source>
        <dbReference type="Pfam" id="PF00248"/>
    </source>
</evidence>
<sequence length="140" mass="15734">MESMEYRYLGNSGLKISVLSLGSWITFEQTSEIVKTALELGVNHFDVAESHAGGQAEIDLGLALRNQKGLRRSDFVLSTKVFWGGKGPNDRGLSRKHVFEGTVACLQRLQLDYVDILYAQRPGKYTIALHFSRKLILFRS</sequence>
<dbReference type="InterPro" id="IPR036812">
    <property type="entry name" value="NAD(P)_OxRdtase_dom_sf"/>
</dbReference>
<dbReference type="InterPro" id="IPR023210">
    <property type="entry name" value="NADP_OxRdtase_dom"/>
</dbReference>
<comment type="similarity">
    <text evidence="1">Belongs to the shaker potassium channel beta subunit family.</text>
</comment>
<evidence type="ECO:0000313" key="6">
    <source>
        <dbReference type="Proteomes" id="UP001476247"/>
    </source>
</evidence>
<dbReference type="EMBL" id="BAABUJ010000009">
    <property type="protein sequence ID" value="GAA5798282.1"/>
    <property type="molecule type" value="Genomic_DNA"/>
</dbReference>
<proteinExistence type="inferred from homology"/>
<name>A0ABP9XU28_9FUNG</name>
<evidence type="ECO:0000313" key="5">
    <source>
        <dbReference type="EMBL" id="GAA5798282.1"/>
    </source>
</evidence>
<dbReference type="InterPro" id="IPR005399">
    <property type="entry name" value="K_chnl_volt-dep_bsu_KCNAB-rel"/>
</dbReference>
<reference evidence="5 6" key="1">
    <citation type="submission" date="2024-04" db="EMBL/GenBank/DDBJ databases">
        <title>genome sequences of Mucor flavus KT1a and Helicostylum pulchrum KT1b strains isolation_sourced from the surface of a dry-aged beef.</title>
        <authorList>
            <person name="Toyotome T."/>
            <person name="Hosono M."/>
            <person name="Torimaru M."/>
            <person name="Fukuda K."/>
            <person name="Mikami N."/>
        </authorList>
    </citation>
    <scope>NUCLEOTIDE SEQUENCE [LARGE SCALE GENOMIC DNA]</scope>
    <source>
        <strain evidence="5 6">KT1b</strain>
    </source>
</reference>
<keyword evidence="3" id="KW-0560">Oxidoreductase</keyword>
<protein>
    <recommendedName>
        <fullName evidence="4">NADP-dependent oxidoreductase domain-containing protein</fullName>
    </recommendedName>
</protein>
<keyword evidence="6" id="KW-1185">Reference proteome</keyword>
<evidence type="ECO:0000256" key="2">
    <source>
        <dbReference type="ARBA" id="ARBA00022857"/>
    </source>
</evidence>
<evidence type="ECO:0000256" key="1">
    <source>
        <dbReference type="ARBA" id="ARBA00006515"/>
    </source>
</evidence>
<keyword evidence="2" id="KW-0521">NADP</keyword>
<dbReference type="Proteomes" id="UP001476247">
    <property type="component" value="Unassembled WGS sequence"/>
</dbReference>
<dbReference type="Pfam" id="PF00248">
    <property type="entry name" value="Aldo_ket_red"/>
    <property type="match status" value="1"/>
</dbReference>
<accession>A0ABP9XU28</accession>
<comment type="caution">
    <text evidence="5">The sequence shown here is derived from an EMBL/GenBank/DDBJ whole genome shotgun (WGS) entry which is preliminary data.</text>
</comment>
<dbReference type="PANTHER" id="PTHR43150:SF2">
    <property type="entry name" value="HYPERKINETIC, ISOFORM M"/>
    <property type="match status" value="1"/>
</dbReference>
<dbReference type="SUPFAM" id="SSF51430">
    <property type="entry name" value="NAD(P)-linked oxidoreductase"/>
    <property type="match status" value="1"/>
</dbReference>
<dbReference type="Gene3D" id="3.20.20.100">
    <property type="entry name" value="NADP-dependent oxidoreductase domain"/>
    <property type="match status" value="1"/>
</dbReference>
<gene>
    <name evidence="5" type="ORF">HPULCUR_003682</name>
</gene>
<feature type="domain" description="NADP-dependent oxidoreductase" evidence="4">
    <location>
        <begin position="25"/>
        <end position="126"/>
    </location>
</feature>
<organism evidence="5 6">
    <name type="scientific">Helicostylum pulchrum</name>
    <dbReference type="NCBI Taxonomy" id="562976"/>
    <lineage>
        <taxon>Eukaryota</taxon>
        <taxon>Fungi</taxon>
        <taxon>Fungi incertae sedis</taxon>
        <taxon>Mucoromycota</taxon>
        <taxon>Mucoromycotina</taxon>
        <taxon>Mucoromycetes</taxon>
        <taxon>Mucorales</taxon>
        <taxon>Mucorineae</taxon>
        <taxon>Mucoraceae</taxon>
        <taxon>Helicostylum</taxon>
    </lineage>
</organism>